<dbReference type="PANTHER" id="PTHR10177">
    <property type="entry name" value="CYCLINS"/>
    <property type="match status" value="1"/>
</dbReference>
<organism evidence="4 5">
    <name type="scientific">Penaeus vannamei</name>
    <name type="common">Whiteleg shrimp</name>
    <name type="synonym">Litopenaeus vannamei</name>
    <dbReference type="NCBI Taxonomy" id="6689"/>
    <lineage>
        <taxon>Eukaryota</taxon>
        <taxon>Metazoa</taxon>
        <taxon>Ecdysozoa</taxon>
        <taxon>Arthropoda</taxon>
        <taxon>Crustacea</taxon>
        <taxon>Multicrustacea</taxon>
        <taxon>Malacostraca</taxon>
        <taxon>Eumalacostraca</taxon>
        <taxon>Eucarida</taxon>
        <taxon>Decapoda</taxon>
        <taxon>Dendrobranchiata</taxon>
        <taxon>Penaeoidea</taxon>
        <taxon>Penaeidae</taxon>
        <taxon>Penaeus</taxon>
    </lineage>
</organism>
<accession>A0A423TIS7</accession>
<dbReference type="STRING" id="6689.A0A423TIS7"/>
<evidence type="ECO:0000256" key="1">
    <source>
        <dbReference type="RuleBase" id="RU000383"/>
    </source>
</evidence>
<dbReference type="InterPro" id="IPR013763">
    <property type="entry name" value="Cyclin-like_dom"/>
</dbReference>
<feature type="compositionally biased region" description="Basic and acidic residues" evidence="2">
    <location>
        <begin position="9"/>
        <end position="27"/>
    </location>
</feature>
<evidence type="ECO:0000256" key="2">
    <source>
        <dbReference type="SAM" id="MobiDB-lite"/>
    </source>
</evidence>
<dbReference type="EMBL" id="QCYY01001669">
    <property type="protein sequence ID" value="ROT76352.1"/>
    <property type="molecule type" value="Genomic_DNA"/>
</dbReference>
<evidence type="ECO:0000313" key="4">
    <source>
        <dbReference type="EMBL" id="ROT76352.1"/>
    </source>
</evidence>
<comment type="caution">
    <text evidence="4">The sequence shown here is derived from an EMBL/GenBank/DDBJ whole genome shotgun (WGS) entry which is preliminary data.</text>
</comment>
<protein>
    <recommendedName>
        <fullName evidence="3">Cyclin-like domain-containing protein</fullName>
    </recommendedName>
</protein>
<dbReference type="SUPFAM" id="SSF47954">
    <property type="entry name" value="Cyclin-like"/>
    <property type="match status" value="1"/>
</dbReference>
<dbReference type="InterPro" id="IPR036915">
    <property type="entry name" value="Cyclin-like_sf"/>
</dbReference>
<proteinExistence type="inferred from homology"/>
<dbReference type="Gene3D" id="1.10.472.10">
    <property type="entry name" value="Cyclin-like"/>
    <property type="match status" value="4"/>
</dbReference>
<dbReference type="SMART" id="SM00385">
    <property type="entry name" value="CYCLIN"/>
    <property type="match status" value="1"/>
</dbReference>
<evidence type="ECO:0000259" key="3">
    <source>
        <dbReference type="SMART" id="SM00385"/>
    </source>
</evidence>
<keyword evidence="1" id="KW-0195">Cyclin</keyword>
<evidence type="ECO:0000313" key="5">
    <source>
        <dbReference type="Proteomes" id="UP000283509"/>
    </source>
</evidence>
<comment type="similarity">
    <text evidence="1">Belongs to the cyclin family.</text>
</comment>
<reference evidence="4 5" key="2">
    <citation type="submission" date="2019-01" db="EMBL/GenBank/DDBJ databases">
        <title>The decoding of complex shrimp genome reveals the adaptation for benthos swimmer, frequently molting mechanism and breeding impact on genome.</title>
        <authorList>
            <person name="Sun Y."/>
            <person name="Gao Y."/>
            <person name="Yu Y."/>
        </authorList>
    </citation>
    <scope>NUCLEOTIDE SEQUENCE [LARGE SCALE GENOMIC DNA]</scope>
    <source>
        <tissue evidence="4">Muscle</tissue>
    </source>
</reference>
<dbReference type="Proteomes" id="UP000283509">
    <property type="component" value="Unassembled WGS sequence"/>
</dbReference>
<dbReference type="Pfam" id="PF00134">
    <property type="entry name" value="Cyclin_N"/>
    <property type="match status" value="1"/>
</dbReference>
<keyword evidence="5" id="KW-1185">Reference proteome</keyword>
<dbReference type="OrthoDB" id="5590282at2759"/>
<dbReference type="FunFam" id="1.10.472.10:FF:000057">
    <property type="entry name" value="Cyclin N-terminal domain containing 2"/>
    <property type="match status" value="1"/>
</dbReference>
<feature type="region of interest" description="Disordered" evidence="2">
    <location>
        <begin position="1"/>
        <end position="28"/>
    </location>
</feature>
<dbReference type="InterPro" id="IPR006671">
    <property type="entry name" value="Cyclin_N"/>
</dbReference>
<dbReference type="AlphaFoldDB" id="A0A423TIS7"/>
<dbReference type="InterPro" id="IPR039361">
    <property type="entry name" value="Cyclin"/>
</dbReference>
<feature type="domain" description="Cyclin-like" evidence="3">
    <location>
        <begin position="146"/>
        <end position="257"/>
    </location>
</feature>
<name>A0A423TIS7_PENVA</name>
<sequence length="287" mass="32369">MEAYKRSHRSQEDARETTNNLLERKTNSEPVAEIMDVELQDLPLGPLDDGLQDTLHEDLVYDKTCRRSSLGADSLLDQDFTDDAAPLEGDAAGGTSVFTSLDTVLGYQYADDIYAIKKSKEELYHPYNCMADQPQVTEYMRCTLVHWLIKVNHQLQFGPETVFLAVNLADRFLVVTPLAQDCLQLLAVAALFVAAKMECVVPGITELLIFPLIPLYLILLFLSQEECVVPGITELVSMCAGTYRPHHFRRMEVLILSKLGYALHSPTCWYFIDHLTFKATQMCGLDR</sequence>
<reference evidence="4 5" key="1">
    <citation type="submission" date="2018-04" db="EMBL/GenBank/DDBJ databases">
        <authorList>
            <person name="Zhang X."/>
            <person name="Yuan J."/>
            <person name="Li F."/>
            <person name="Xiang J."/>
        </authorList>
    </citation>
    <scope>NUCLEOTIDE SEQUENCE [LARGE SCALE GENOMIC DNA]</scope>
    <source>
        <tissue evidence="4">Muscle</tissue>
    </source>
</reference>
<gene>
    <name evidence="4" type="ORF">C7M84_005050</name>
</gene>